<dbReference type="OrthoDB" id="4352867at2759"/>
<dbReference type="AlphaFoldDB" id="A0A9P4JCX1"/>
<organism evidence="1 2">
    <name type="scientific">Delitschia confertaspora ATCC 74209</name>
    <dbReference type="NCBI Taxonomy" id="1513339"/>
    <lineage>
        <taxon>Eukaryota</taxon>
        <taxon>Fungi</taxon>
        <taxon>Dikarya</taxon>
        <taxon>Ascomycota</taxon>
        <taxon>Pezizomycotina</taxon>
        <taxon>Dothideomycetes</taxon>
        <taxon>Pleosporomycetidae</taxon>
        <taxon>Pleosporales</taxon>
        <taxon>Delitschiaceae</taxon>
        <taxon>Delitschia</taxon>
    </lineage>
</organism>
<sequence>MSLEIVDVGDCAEDNNTLLEKFKQQTGSNTASVEGWLLGQPIQVRGPYKHTTALIIQHSSGDGTVKIFFENRNVATYQTDRSSGEGVQMVLLPAGFYCWWTLDASVKLYGLPLGEPVVSAVGVFVDNLYANL</sequence>
<dbReference type="Proteomes" id="UP000799536">
    <property type="component" value="Unassembled WGS sequence"/>
</dbReference>
<proteinExistence type="predicted"/>
<comment type="caution">
    <text evidence="1">The sequence shown here is derived from an EMBL/GenBank/DDBJ whole genome shotgun (WGS) entry which is preliminary data.</text>
</comment>
<gene>
    <name evidence="1" type="ORF">GQ43DRAFT_467528</name>
</gene>
<reference evidence="1" key="1">
    <citation type="journal article" date="2020" name="Stud. Mycol.">
        <title>101 Dothideomycetes genomes: a test case for predicting lifestyles and emergence of pathogens.</title>
        <authorList>
            <person name="Haridas S."/>
            <person name="Albert R."/>
            <person name="Binder M."/>
            <person name="Bloem J."/>
            <person name="Labutti K."/>
            <person name="Salamov A."/>
            <person name="Andreopoulos B."/>
            <person name="Baker S."/>
            <person name="Barry K."/>
            <person name="Bills G."/>
            <person name="Bluhm B."/>
            <person name="Cannon C."/>
            <person name="Castanera R."/>
            <person name="Culley D."/>
            <person name="Daum C."/>
            <person name="Ezra D."/>
            <person name="Gonzalez J."/>
            <person name="Henrissat B."/>
            <person name="Kuo A."/>
            <person name="Liang C."/>
            <person name="Lipzen A."/>
            <person name="Lutzoni F."/>
            <person name="Magnuson J."/>
            <person name="Mondo S."/>
            <person name="Nolan M."/>
            <person name="Ohm R."/>
            <person name="Pangilinan J."/>
            <person name="Park H.-J."/>
            <person name="Ramirez L."/>
            <person name="Alfaro M."/>
            <person name="Sun H."/>
            <person name="Tritt A."/>
            <person name="Yoshinaga Y."/>
            <person name="Zwiers L.-H."/>
            <person name="Turgeon B."/>
            <person name="Goodwin S."/>
            <person name="Spatafora J."/>
            <person name="Crous P."/>
            <person name="Grigoriev I."/>
        </authorList>
    </citation>
    <scope>NUCLEOTIDE SEQUENCE</scope>
    <source>
        <strain evidence="1">ATCC 74209</strain>
    </source>
</reference>
<name>A0A9P4JCX1_9PLEO</name>
<evidence type="ECO:0000313" key="2">
    <source>
        <dbReference type="Proteomes" id="UP000799536"/>
    </source>
</evidence>
<evidence type="ECO:0000313" key="1">
    <source>
        <dbReference type="EMBL" id="KAF2195974.1"/>
    </source>
</evidence>
<dbReference type="EMBL" id="ML994547">
    <property type="protein sequence ID" value="KAF2195974.1"/>
    <property type="molecule type" value="Genomic_DNA"/>
</dbReference>
<keyword evidence="2" id="KW-1185">Reference proteome</keyword>
<accession>A0A9P4JCX1</accession>
<protein>
    <submittedName>
        <fullName evidence="1">Uncharacterized protein</fullName>
    </submittedName>
</protein>